<dbReference type="Proteomes" id="UP000331127">
    <property type="component" value="Unassembled WGS sequence"/>
</dbReference>
<dbReference type="AlphaFoldDB" id="A0A5M3X4A0"/>
<sequence length="156" mass="17058">MRAWTAFSDVEFTLMSTDRNPPGYMTEDLQLREISGPPSYKGITDKSVDYIAIANQSDVIIAYIYANNEDDVVGWQVRPAAGHEAHSAYYPWMIKLRDCKARGLRPSAALAELVRDEIDAPANPRSHVVPGSRQHAVGLAALKQIAGAPPIVAKPS</sequence>
<keyword evidence="2" id="KW-1185">Reference proteome</keyword>
<name>A0A5M3X4A0_9ACTN</name>
<reference evidence="1 2" key="1">
    <citation type="submission" date="2019-10" db="EMBL/GenBank/DDBJ databases">
        <title>Whole genome shotgun sequence of Acrocarpospora macrocephala NBRC 16266.</title>
        <authorList>
            <person name="Ichikawa N."/>
            <person name="Kimura A."/>
            <person name="Kitahashi Y."/>
            <person name="Komaki H."/>
            <person name="Oguchi A."/>
        </authorList>
    </citation>
    <scope>NUCLEOTIDE SEQUENCE [LARGE SCALE GENOMIC DNA]</scope>
    <source>
        <strain evidence="1 2">NBRC 16266</strain>
    </source>
</reference>
<organism evidence="1 2">
    <name type="scientific">Acrocarpospora macrocephala</name>
    <dbReference type="NCBI Taxonomy" id="150177"/>
    <lineage>
        <taxon>Bacteria</taxon>
        <taxon>Bacillati</taxon>
        <taxon>Actinomycetota</taxon>
        <taxon>Actinomycetes</taxon>
        <taxon>Streptosporangiales</taxon>
        <taxon>Streptosporangiaceae</taxon>
        <taxon>Acrocarpospora</taxon>
    </lineage>
</organism>
<dbReference type="EMBL" id="BLAE01000086">
    <property type="protein sequence ID" value="GES15910.1"/>
    <property type="molecule type" value="Genomic_DNA"/>
</dbReference>
<protein>
    <submittedName>
        <fullName evidence="1">Uncharacterized protein</fullName>
    </submittedName>
</protein>
<comment type="caution">
    <text evidence="1">The sequence shown here is derived from an EMBL/GenBank/DDBJ whole genome shotgun (WGS) entry which is preliminary data.</text>
</comment>
<proteinExistence type="predicted"/>
<evidence type="ECO:0000313" key="2">
    <source>
        <dbReference type="Proteomes" id="UP000331127"/>
    </source>
</evidence>
<evidence type="ECO:0000313" key="1">
    <source>
        <dbReference type="EMBL" id="GES15910.1"/>
    </source>
</evidence>
<accession>A0A5M3X4A0</accession>
<gene>
    <name evidence="1" type="ORF">Amac_095080</name>
</gene>